<dbReference type="Gene3D" id="3.30.950.10">
    <property type="entry name" value="Methyltransferase, Cobalt-precorrin-4 Transmethylase, Domain 2"/>
    <property type="match status" value="1"/>
</dbReference>
<dbReference type="InterPro" id="IPR014776">
    <property type="entry name" value="4pyrrole_Mease_sub2"/>
</dbReference>
<dbReference type="InterPro" id="IPR003043">
    <property type="entry name" value="Uropor_MeTrfase_CS"/>
</dbReference>
<evidence type="ECO:0000256" key="7">
    <source>
        <dbReference type="PIRNR" id="PIRNR036427"/>
    </source>
</evidence>
<comment type="pathway">
    <text evidence="1">Cofactor biosynthesis; adenosylcobalamin biosynthesis.</text>
</comment>
<evidence type="ECO:0000256" key="6">
    <source>
        <dbReference type="ARBA" id="ARBA00022691"/>
    </source>
</evidence>
<dbReference type="NCBIfam" id="NF004647">
    <property type="entry name" value="PRK05990.1"/>
    <property type="match status" value="1"/>
</dbReference>
<evidence type="ECO:0000256" key="2">
    <source>
        <dbReference type="ARBA" id="ARBA00005879"/>
    </source>
</evidence>
<reference evidence="11" key="1">
    <citation type="submission" date="2016-10" db="EMBL/GenBank/DDBJ databases">
        <authorList>
            <person name="Varghese N."/>
            <person name="Submissions S."/>
        </authorList>
    </citation>
    <scope>NUCLEOTIDE SEQUENCE [LARGE SCALE GENOMIC DNA]</scope>
    <source>
        <strain evidence="11">DSM 123</strain>
    </source>
</reference>
<dbReference type="SUPFAM" id="SSF53790">
    <property type="entry name" value="Tetrapyrrole methylase"/>
    <property type="match status" value="1"/>
</dbReference>
<dbReference type="InterPro" id="IPR035996">
    <property type="entry name" value="4pyrrol_Methylase_sf"/>
</dbReference>
<evidence type="ECO:0000256" key="5">
    <source>
        <dbReference type="ARBA" id="ARBA00022679"/>
    </source>
</evidence>
<evidence type="ECO:0000259" key="9">
    <source>
        <dbReference type="Pfam" id="PF00590"/>
    </source>
</evidence>
<evidence type="ECO:0000256" key="8">
    <source>
        <dbReference type="RuleBase" id="RU003960"/>
    </source>
</evidence>
<keyword evidence="11" id="KW-1185">Reference proteome</keyword>
<evidence type="ECO:0000256" key="3">
    <source>
        <dbReference type="ARBA" id="ARBA00022573"/>
    </source>
</evidence>
<dbReference type="InterPro" id="IPR014777">
    <property type="entry name" value="4pyrrole_Mease_sub1"/>
</dbReference>
<dbReference type="Gene3D" id="3.40.1010.10">
    <property type="entry name" value="Cobalt-precorrin-4 Transmethylase, Domain 1"/>
    <property type="match status" value="1"/>
</dbReference>
<name>A0A1H8VLX0_9BRAD</name>
<dbReference type="AlphaFoldDB" id="A0A1H8VLX0"/>
<evidence type="ECO:0000313" key="10">
    <source>
        <dbReference type="EMBL" id="SEP16435.1"/>
    </source>
</evidence>
<organism evidence="10 11">
    <name type="scientific">Rhodopseudomonas pseudopalustris</name>
    <dbReference type="NCBI Taxonomy" id="1513892"/>
    <lineage>
        <taxon>Bacteria</taxon>
        <taxon>Pseudomonadati</taxon>
        <taxon>Pseudomonadota</taxon>
        <taxon>Alphaproteobacteria</taxon>
        <taxon>Hyphomicrobiales</taxon>
        <taxon>Nitrobacteraceae</taxon>
        <taxon>Rhodopseudomonas</taxon>
    </lineage>
</organism>
<dbReference type="NCBIfam" id="TIGR01467">
    <property type="entry name" value="cobI_cbiL"/>
    <property type="match status" value="1"/>
</dbReference>
<dbReference type="PROSITE" id="PS00840">
    <property type="entry name" value="SUMT_2"/>
    <property type="match status" value="1"/>
</dbReference>
<dbReference type="Proteomes" id="UP000199615">
    <property type="component" value="Unassembled WGS sequence"/>
</dbReference>
<keyword evidence="6" id="KW-0949">S-adenosyl-L-methionine</keyword>
<dbReference type="GO" id="GO:0009236">
    <property type="term" value="P:cobalamin biosynthetic process"/>
    <property type="evidence" value="ECO:0007669"/>
    <property type="project" value="UniProtKB-UniRule"/>
</dbReference>
<protein>
    <submittedName>
        <fullName evidence="10">Precorrin-2 C20-methyltransferase</fullName>
    </submittedName>
</protein>
<dbReference type="InterPro" id="IPR000878">
    <property type="entry name" value="4pyrrol_Mease"/>
</dbReference>
<keyword evidence="5 8" id="KW-0808">Transferase</keyword>
<dbReference type="OrthoDB" id="9804789at2"/>
<gene>
    <name evidence="10" type="ORF">SAMN05444123_10977</name>
</gene>
<dbReference type="InterPro" id="IPR012382">
    <property type="entry name" value="CobI/CbiL"/>
</dbReference>
<dbReference type="Pfam" id="PF00590">
    <property type="entry name" value="TP_methylase"/>
    <property type="match status" value="1"/>
</dbReference>
<dbReference type="RefSeq" id="WP_092685448.1">
    <property type="nucleotide sequence ID" value="NZ_FODT01000009.1"/>
</dbReference>
<dbReference type="GO" id="GO:0032259">
    <property type="term" value="P:methylation"/>
    <property type="evidence" value="ECO:0007669"/>
    <property type="project" value="UniProtKB-KW"/>
</dbReference>
<dbReference type="PANTHER" id="PTHR43467:SF2">
    <property type="entry name" value="COBALT-PRECORRIN-2 C(20)-METHYLTRANSFERASE"/>
    <property type="match status" value="1"/>
</dbReference>
<feature type="domain" description="Tetrapyrrole methylase" evidence="9">
    <location>
        <begin position="5"/>
        <end position="217"/>
    </location>
</feature>
<dbReference type="EMBL" id="FODT01000009">
    <property type="protein sequence ID" value="SEP16435.1"/>
    <property type="molecule type" value="Genomic_DNA"/>
</dbReference>
<proteinExistence type="inferred from homology"/>
<dbReference type="PANTHER" id="PTHR43467">
    <property type="entry name" value="COBALT-PRECORRIN-2 C(20)-METHYLTRANSFERASE"/>
    <property type="match status" value="1"/>
</dbReference>
<dbReference type="InterPro" id="IPR006364">
    <property type="entry name" value="CobI/CbiL/CobIJ_dom"/>
</dbReference>
<keyword evidence="3" id="KW-0169">Cobalamin biosynthesis</keyword>
<keyword evidence="4 8" id="KW-0489">Methyltransferase</keyword>
<dbReference type="UniPathway" id="UPA00148"/>
<dbReference type="CDD" id="cd11645">
    <property type="entry name" value="Precorrin_2_C20_MT"/>
    <property type="match status" value="1"/>
</dbReference>
<accession>A0A1H8VLX0</accession>
<evidence type="ECO:0000256" key="1">
    <source>
        <dbReference type="ARBA" id="ARBA00004953"/>
    </source>
</evidence>
<dbReference type="GO" id="GO:0030788">
    <property type="term" value="F:precorrin-2 C20-methyltransferase activity"/>
    <property type="evidence" value="ECO:0007669"/>
    <property type="project" value="InterPro"/>
</dbReference>
<sequence>MSAATVYGVGVGPGAPDLMSVRAARLVGDAKVVAYFRKAGRPGHARSIVDGLLVDGVVEEPMDYPVTTEIALDDPAYAATLRSFYEDCVARLAHHVAQDRDVVVLCEGDPFLYGSFMHLHSRLAARVPVVVVPGISGMAACWTASGTPITYGDDVLCVVPATLDAARIAEALATSDAVVIMKLGRNLAKVRSALAAAGLLDRAVYVERGAMADQVVMPLAAKTDDDAPYFSIILVHGQGRRP</sequence>
<evidence type="ECO:0000256" key="4">
    <source>
        <dbReference type="ARBA" id="ARBA00022603"/>
    </source>
</evidence>
<comment type="similarity">
    <text evidence="2 7 8">Belongs to the precorrin methyltransferase family.</text>
</comment>
<evidence type="ECO:0000313" key="11">
    <source>
        <dbReference type="Proteomes" id="UP000199615"/>
    </source>
</evidence>
<dbReference type="PIRSF" id="PIRSF036427">
    <property type="entry name" value="Precrrn-2_mtase"/>
    <property type="match status" value="1"/>
</dbReference>